<dbReference type="AlphaFoldDB" id="A0A6N9TJZ3"/>
<name>A0A6N9TJZ3_9ALTE</name>
<accession>A0A6N9TJZ3</accession>
<evidence type="ECO:0000313" key="3">
    <source>
        <dbReference type="Proteomes" id="UP000471381"/>
    </source>
</evidence>
<feature type="region of interest" description="Disordered" evidence="1">
    <location>
        <begin position="1"/>
        <end position="42"/>
    </location>
</feature>
<dbReference type="EMBL" id="JAAAWO010000012">
    <property type="protein sequence ID" value="NDW16802.1"/>
    <property type="molecule type" value="Genomic_DNA"/>
</dbReference>
<evidence type="ECO:0000256" key="1">
    <source>
        <dbReference type="SAM" id="MobiDB-lite"/>
    </source>
</evidence>
<dbReference type="Pfam" id="PF10987">
    <property type="entry name" value="DUF2806"/>
    <property type="match status" value="1"/>
</dbReference>
<dbReference type="InterPro" id="IPR021254">
    <property type="entry name" value="DUF2806"/>
</dbReference>
<comment type="caution">
    <text evidence="2">The sequence shown here is derived from an EMBL/GenBank/DDBJ whole genome shotgun (WGS) entry which is preliminary data.</text>
</comment>
<dbReference type="NCBIfam" id="TIGR03899">
    <property type="entry name" value="TIGR03899 family protein"/>
    <property type="match status" value="1"/>
</dbReference>
<protein>
    <submittedName>
        <fullName evidence="2">TIGR03899 family protein</fullName>
    </submittedName>
</protein>
<proteinExistence type="predicted"/>
<keyword evidence="3" id="KW-1185">Reference proteome</keyword>
<gene>
    <name evidence="2" type="ORF">GTQ48_14915</name>
</gene>
<dbReference type="RefSeq" id="WP_163107382.1">
    <property type="nucleotide sequence ID" value="NZ_JAAAWO010000012.1"/>
</dbReference>
<feature type="compositionally biased region" description="Basic and acidic residues" evidence="1">
    <location>
        <begin position="10"/>
        <end position="42"/>
    </location>
</feature>
<reference evidence="2 3" key="1">
    <citation type="submission" date="2020-01" db="EMBL/GenBank/DDBJ databases">
        <title>Genomes of bacteria type strains.</title>
        <authorList>
            <person name="Chen J."/>
            <person name="Zhu S."/>
            <person name="Yang J."/>
        </authorList>
    </citation>
    <scope>NUCLEOTIDE SEQUENCE [LARGE SCALE GENOMIC DNA]</scope>
    <source>
        <strain evidence="2 3">LMG 24078</strain>
    </source>
</reference>
<evidence type="ECO:0000313" key="2">
    <source>
        <dbReference type="EMBL" id="NDW16802.1"/>
    </source>
</evidence>
<dbReference type="Proteomes" id="UP000471381">
    <property type="component" value="Unassembled WGS sequence"/>
</dbReference>
<sequence>MKINPQHLTQEVKKTPPPLRSKEEPVNPAAHTKESTNKNAEIEASRQRILSWFSRVGITPSALSLDPKKQEHALERRKKILQIQKANNLKSILNIALNVTINEQTSDNLDPDWFFAFSTLAEEIYSAPMQELWGKIFAVEVSRPGSFSLRSLQTLKSLTHRDAKVFIKAVNVASKQNNDSVPRILVGYHKRKRLLSIFKKPVPEQINLANVGLSYPDLLSLQEMKLIYASEIESGEYREGQQTSWRCVNDTFTLTCKTQGVALVYYKFTPVGSELFKLVGKNTNPLYMQNIKSILTEVFNIA</sequence>
<organism evidence="2 3">
    <name type="scientific">Alteromonas genovensis</name>
    <dbReference type="NCBI Taxonomy" id="471225"/>
    <lineage>
        <taxon>Bacteria</taxon>
        <taxon>Pseudomonadati</taxon>
        <taxon>Pseudomonadota</taxon>
        <taxon>Gammaproteobacteria</taxon>
        <taxon>Alteromonadales</taxon>
        <taxon>Alteromonadaceae</taxon>
        <taxon>Alteromonas/Salinimonas group</taxon>
        <taxon>Alteromonas</taxon>
    </lineage>
</organism>